<dbReference type="InterPro" id="IPR024735">
    <property type="entry name" value="TcpC"/>
</dbReference>
<feature type="transmembrane region" description="Helical" evidence="2">
    <location>
        <begin position="196"/>
        <end position="216"/>
    </location>
</feature>
<organism evidence="3 4">
    <name type="scientific">Mangrovactinospora gilvigrisea</name>
    <dbReference type="NCBI Taxonomy" id="1428644"/>
    <lineage>
        <taxon>Bacteria</taxon>
        <taxon>Bacillati</taxon>
        <taxon>Actinomycetota</taxon>
        <taxon>Actinomycetes</taxon>
        <taxon>Kitasatosporales</taxon>
        <taxon>Streptomycetaceae</taxon>
        <taxon>Mangrovactinospora</taxon>
    </lineage>
</organism>
<protein>
    <recommendedName>
        <fullName evidence="5">Conjugative transposon protein TcpC</fullName>
    </recommendedName>
</protein>
<evidence type="ECO:0000256" key="1">
    <source>
        <dbReference type="SAM" id="MobiDB-lite"/>
    </source>
</evidence>
<feature type="region of interest" description="Disordered" evidence="1">
    <location>
        <begin position="1"/>
        <end position="185"/>
    </location>
</feature>
<dbReference type="AlphaFoldDB" id="A0A1J7BHD8"/>
<accession>A0A1J7BHD8</accession>
<feature type="region of interest" description="Disordered" evidence="1">
    <location>
        <begin position="477"/>
        <end position="546"/>
    </location>
</feature>
<comment type="caution">
    <text evidence="3">The sequence shown here is derived from an EMBL/GenBank/DDBJ whole genome shotgun (WGS) entry which is preliminary data.</text>
</comment>
<dbReference type="STRING" id="1428644.BIV57_08145"/>
<evidence type="ECO:0000313" key="3">
    <source>
        <dbReference type="EMBL" id="OIV37997.1"/>
    </source>
</evidence>
<feature type="compositionally biased region" description="Low complexity" evidence="1">
    <location>
        <begin position="516"/>
        <end position="546"/>
    </location>
</feature>
<gene>
    <name evidence="3" type="ORF">BIV57_08145</name>
</gene>
<name>A0A1J7BHD8_9ACTN</name>
<proteinExistence type="predicted"/>
<dbReference type="RefSeq" id="WP_071656045.1">
    <property type="nucleotide sequence ID" value="NZ_MLCF01000036.1"/>
</dbReference>
<evidence type="ECO:0000313" key="4">
    <source>
        <dbReference type="Proteomes" id="UP000243342"/>
    </source>
</evidence>
<keyword evidence="2" id="KW-0812">Transmembrane</keyword>
<dbReference type="EMBL" id="MLCF01000036">
    <property type="protein sequence ID" value="OIV37997.1"/>
    <property type="molecule type" value="Genomic_DNA"/>
</dbReference>
<dbReference type="Proteomes" id="UP000243342">
    <property type="component" value="Unassembled WGS sequence"/>
</dbReference>
<keyword evidence="2" id="KW-0472">Membrane</keyword>
<dbReference type="Pfam" id="PF12642">
    <property type="entry name" value="TpcC"/>
    <property type="match status" value="1"/>
</dbReference>
<keyword evidence="2" id="KW-1133">Transmembrane helix</keyword>
<evidence type="ECO:0008006" key="5">
    <source>
        <dbReference type="Google" id="ProtNLM"/>
    </source>
</evidence>
<evidence type="ECO:0000256" key="2">
    <source>
        <dbReference type="SAM" id="Phobius"/>
    </source>
</evidence>
<sequence length="546" mass="56765">MTTPPSGSTPPPRGLDGQPQRSANGYAAAEGTDPAQDERKPALTGEMPDMPRARPPQLRSLSPDIANRNRRKPAQPEGNGWFRNPFARKKAEPEPDNPWVVASQAVPTDTRVSLAPAPPLDQAPTQLSLDKGTSTTKGKASGGKKGGKPAKEPSAQGSGWFQNPFAKPKPASGGSKLDRGNVSSAQMWSGPRRGILFRRVLGILAVVLLLFLTISMNKKATKADVASEVTSQIKASGRTFPQGEAVMWAAPLVKLFATYDATHVDQRAAALQPYTGDGEDGQLGWNGQGTQSVIDMVMSPTVQVLDGAHGIVRSTVQVQDGSWRCVAVPVYAVVKGATTAFGLSSEPVYVPCSGLTSPPAQADTSANADTNLAQTLHSQLLPPFMAAWAQSDRQALARYMLPGTKSLGLGGAFTGSGDGGRPQIGDVFVPQATKGALVDRRTAVFSVTFLGLDGKSTQTSMYQVSIQSQNGQWFFTSDPTPALSHTGLGGNNVPAPQPTSGTGGMYSHPPSPSPTGSPSAHPSTTASPSPGKGSPSPSPSSSSSGN</sequence>
<keyword evidence="4" id="KW-1185">Reference proteome</keyword>
<reference evidence="3 4" key="1">
    <citation type="submission" date="2016-10" db="EMBL/GenBank/DDBJ databases">
        <title>Genome sequence of Streptomyces gilvigriseus MUSC 26.</title>
        <authorList>
            <person name="Lee L.-H."/>
            <person name="Ser H.-L."/>
        </authorList>
    </citation>
    <scope>NUCLEOTIDE SEQUENCE [LARGE SCALE GENOMIC DNA]</scope>
    <source>
        <strain evidence="3 4">MUSC 26</strain>
    </source>
</reference>